<name>A0A6C0EGC9_9ZZZZ</name>
<proteinExistence type="predicted"/>
<evidence type="ECO:0000256" key="2">
    <source>
        <dbReference type="SAM" id="Phobius"/>
    </source>
</evidence>
<protein>
    <submittedName>
        <fullName evidence="3">Uncharacterized protein</fullName>
    </submittedName>
</protein>
<keyword evidence="1" id="KW-0175">Coiled coil</keyword>
<sequence>MNSYNEYIKMKNKIIETWYNSGLISLEEKNELYTTLKEIEEPNDFMDIPVASTTNEESYSLYNRGSNYLSNPFFDKNNTVFSIKSTDNKYIISLDNKIKLIENVDIVENNELNIVWKVNKDNSDFIKLTDINSKSLIITNNKIIEIVESNKILNKSNLWKLILVEKNNFNNPNKYYIESVLHPEYRLDFSDGNVSLSTDISSNNICIFEPVNINIKTGIIKSDILLMLEEKLEDFILKFIEKIKNENPENYSTSEDNNIDSAKQTLLNEEIKTISSDNINTLLEKYDLINIITTYLNIKTSEVTTKNFKNARFLHQFEKEKNQYKKIKEQLTDITTKTTNFEDNISILNENNNYDNLKFKALYYIRLVFIIISFLIFILISKTVYKMIN</sequence>
<keyword evidence="2" id="KW-0812">Transmembrane</keyword>
<dbReference type="AlphaFoldDB" id="A0A6C0EGC9"/>
<evidence type="ECO:0000256" key="1">
    <source>
        <dbReference type="SAM" id="Coils"/>
    </source>
</evidence>
<feature type="coiled-coil region" evidence="1">
    <location>
        <begin position="310"/>
        <end position="337"/>
    </location>
</feature>
<keyword evidence="2" id="KW-1133">Transmembrane helix</keyword>
<evidence type="ECO:0000313" key="3">
    <source>
        <dbReference type="EMBL" id="QHT27978.1"/>
    </source>
</evidence>
<dbReference type="EMBL" id="MN738849">
    <property type="protein sequence ID" value="QHT27978.1"/>
    <property type="molecule type" value="Genomic_DNA"/>
</dbReference>
<feature type="transmembrane region" description="Helical" evidence="2">
    <location>
        <begin position="361"/>
        <end position="380"/>
    </location>
</feature>
<keyword evidence="2" id="KW-0472">Membrane</keyword>
<reference evidence="3" key="1">
    <citation type="journal article" date="2020" name="Nature">
        <title>Giant virus diversity and host interactions through global metagenomics.</title>
        <authorList>
            <person name="Schulz F."/>
            <person name="Roux S."/>
            <person name="Paez-Espino D."/>
            <person name="Jungbluth S."/>
            <person name="Walsh D.A."/>
            <person name="Denef V.J."/>
            <person name="McMahon K.D."/>
            <person name="Konstantinidis K.T."/>
            <person name="Eloe-Fadrosh E.A."/>
            <person name="Kyrpides N.C."/>
            <person name="Woyke T."/>
        </authorList>
    </citation>
    <scope>NUCLEOTIDE SEQUENCE</scope>
    <source>
        <strain evidence="3">GVMAG-M-3300000115-19</strain>
    </source>
</reference>
<accession>A0A6C0EGC9</accession>
<organism evidence="3">
    <name type="scientific">viral metagenome</name>
    <dbReference type="NCBI Taxonomy" id="1070528"/>
    <lineage>
        <taxon>unclassified sequences</taxon>
        <taxon>metagenomes</taxon>
        <taxon>organismal metagenomes</taxon>
    </lineage>
</organism>